<reference evidence="2 3" key="1">
    <citation type="submission" date="2017-11" db="EMBL/GenBank/DDBJ databases">
        <title>The genome sequence of Pantoea rodasii DSM 26611.</title>
        <authorList>
            <person name="Gao J."/>
            <person name="Mao X."/>
            <person name="Sun J."/>
        </authorList>
    </citation>
    <scope>NUCLEOTIDE SEQUENCE [LARGE SCALE GENOMIC DNA]</scope>
    <source>
        <strain evidence="2 3">DSM 26611</strain>
    </source>
</reference>
<feature type="transmembrane region" description="Helical" evidence="1">
    <location>
        <begin position="66"/>
        <end position="92"/>
    </location>
</feature>
<keyword evidence="1" id="KW-1133">Transmembrane helix</keyword>
<evidence type="ECO:0000313" key="3">
    <source>
        <dbReference type="Proteomes" id="UP000232062"/>
    </source>
</evidence>
<feature type="transmembrane region" description="Helical" evidence="1">
    <location>
        <begin position="132"/>
        <end position="153"/>
    </location>
</feature>
<keyword evidence="1" id="KW-0812">Transmembrane</keyword>
<evidence type="ECO:0000256" key="1">
    <source>
        <dbReference type="SAM" id="Phobius"/>
    </source>
</evidence>
<keyword evidence="1" id="KW-0472">Membrane</keyword>
<accession>A0A2M9WBX5</accession>
<gene>
    <name evidence="2" type="ORF">PRCB_16650</name>
</gene>
<comment type="caution">
    <text evidence="2">The sequence shown here is derived from an EMBL/GenBank/DDBJ whole genome shotgun (WGS) entry which is preliminary data.</text>
</comment>
<organism evidence="2 3">
    <name type="scientific">Pantoea rodasii</name>
    <dbReference type="NCBI Taxonomy" id="1076549"/>
    <lineage>
        <taxon>Bacteria</taxon>
        <taxon>Pseudomonadati</taxon>
        <taxon>Pseudomonadota</taxon>
        <taxon>Gammaproteobacteria</taxon>
        <taxon>Enterobacterales</taxon>
        <taxon>Erwiniaceae</taxon>
        <taxon>Pantoea</taxon>
    </lineage>
</organism>
<feature type="transmembrane region" description="Helical" evidence="1">
    <location>
        <begin position="165"/>
        <end position="185"/>
    </location>
</feature>
<dbReference type="AlphaFoldDB" id="A0A2M9WBX5"/>
<name>A0A2M9WBX5_9GAMM</name>
<dbReference type="EMBL" id="PIQI01000023">
    <property type="protein sequence ID" value="PJZ05027.1"/>
    <property type="molecule type" value="Genomic_DNA"/>
</dbReference>
<dbReference type="RefSeq" id="WP_100702710.1">
    <property type="nucleotide sequence ID" value="NZ_PIQI01000023.1"/>
</dbReference>
<protein>
    <submittedName>
        <fullName evidence="2">Uncharacterized protein</fullName>
    </submittedName>
</protein>
<evidence type="ECO:0000313" key="2">
    <source>
        <dbReference type="EMBL" id="PJZ05027.1"/>
    </source>
</evidence>
<sequence length="220" mass="24650">MSVYRDENGKYRTYADNTQEFDYADAAYRHERDLQAALHPQTDHASGGGGGGAGGIDISWDEFKTLIAFIGPVLVLYWLVAFPALNASWLLMNTPAPFSWIGSLLYTAWDLAVKVAGAPYYLAYFFGTTGVYFAMPIIAFIWLFVLSSIINRLRSAYPKLMWKAFYFLAIAAAVPVVLVLIAYLFGSLRGDSIAYFWYGHDPYTSHIWAYAHSGSSRLLF</sequence>
<keyword evidence="3" id="KW-1185">Reference proteome</keyword>
<dbReference type="Proteomes" id="UP000232062">
    <property type="component" value="Unassembled WGS sequence"/>
</dbReference>
<proteinExistence type="predicted"/>